<evidence type="ECO:0000256" key="11">
    <source>
        <dbReference type="RuleBase" id="RU361243"/>
    </source>
</evidence>
<dbReference type="PROSITE" id="PS00957">
    <property type="entry name" value="NAD_G3PDH"/>
    <property type="match status" value="1"/>
</dbReference>
<evidence type="ECO:0000256" key="8">
    <source>
        <dbReference type="PIRSR" id="PIRSR000114-2"/>
    </source>
</evidence>
<evidence type="ECO:0000313" key="15">
    <source>
        <dbReference type="Proteomes" id="UP001175228"/>
    </source>
</evidence>
<feature type="binding site" evidence="9">
    <location>
        <begin position="55"/>
        <end position="60"/>
    </location>
    <ligand>
        <name>NAD(+)</name>
        <dbReference type="ChEBI" id="CHEBI:57540"/>
    </ligand>
</feature>
<dbReference type="PANTHER" id="PTHR11728">
    <property type="entry name" value="GLYCEROL-3-PHOSPHATE DEHYDROGENASE"/>
    <property type="match status" value="1"/>
</dbReference>
<evidence type="ECO:0000259" key="13">
    <source>
        <dbReference type="Pfam" id="PF07479"/>
    </source>
</evidence>
<dbReference type="GO" id="GO:0051287">
    <property type="term" value="F:NAD binding"/>
    <property type="evidence" value="ECO:0007669"/>
    <property type="project" value="UniProtKB-UniRule"/>
</dbReference>
<evidence type="ECO:0000256" key="7">
    <source>
        <dbReference type="PIRSR" id="PIRSR000114-1"/>
    </source>
</evidence>
<dbReference type="InterPro" id="IPR008927">
    <property type="entry name" value="6-PGluconate_DH-like_C_sf"/>
</dbReference>
<dbReference type="NCBIfam" id="NF000942">
    <property type="entry name" value="PRK00094.1-4"/>
    <property type="match status" value="1"/>
</dbReference>
<feature type="binding site" evidence="8">
    <location>
        <begin position="308"/>
        <end position="309"/>
    </location>
    <ligand>
        <name>substrate</name>
    </ligand>
</feature>
<accession>A0AA39QFG1</accession>
<organism evidence="14 15">
    <name type="scientific">Armillaria luteobubalina</name>
    <dbReference type="NCBI Taxonomy" id="153913"/>
    <lineage>
        <taxon>Eukaryota</taxon>
        <taxon>Fungi</taxon>
        <taxon>Dikarya</taxon>
        <taxon>Basidiomycota</taxon>
        <taxon>Agaricomycotina</taxon>
        <taxon>Agaricomycetes</taxon>
        <taxon>Agaricomycetidae</taxon>
        <taxon>Agaricales</taxon>
        <taxon>Marasmiineae</taxon>
        <taxon>Physalacriaceae</taxon>
        <taxon>Armillaria</taxon>
    </lineage>
</organism>
<dbReference type="GO" id="GO:0046168">
    <property type="term" value="P:glycerol-3-phosphate catabolic process"/>
    <property type="evidence" value="ECO:0007669"/>
    <property type="project" value="UniProtKB-UniRule"/>
</dbReference>
<keyword evidence="6" id="KW-0327">Glycosome</keyword>
<comment type="catalytic activity">
    <reaction evidence="4 11">
        <text>sn-glycerol 3-phosphate + NAD(+) = dihydroxyacetone phosphate + NADH + H(+)</text>
        <dbReference type="Rhea" id="RHEA:11092"/>
        <dbReference type="ChEBI" id="CHEBI:15378"/>
        <dbReference type="ChEBI" id="CHEBI:57540"/>
        <dbReference type="ChEBI" id="CHEBI:57597"/>
        <dbReference type="ChEBI" id="CHEBI:57642"/>
        <dbReference type="ChEBI" id="CHEBI:57945"/>
        <dbReference type="EC" id="1.1.1.8"/>
    </reaction>
</comment>
<dbReference type="Pfam" id="PF01210">
    <property type="entry name" value="NAD_Gly3P_dh_N"/>
    <property type="match status" value="1"/>
</dbReference>
<proteinExistence type="inferred from homology"/>
<dbReference type="GO" id="GO:0005975">
    <property type="term" value="P:carbohydrate metabolic process"/>
    <property type="evidence" value="ECO:0007669"/>
    <property type="project" value="InterPro"/>
</dbReference>
<dbReference type="SUPFAM" id="SSF51735">
    <property type="entry name" value="NAD(P)-binding Rossmann-fold domains"/>
    <property type="match status" value="1"/>
</dbReference>
<comment type="similarity">
    <text evidence="1 10">Belongs to the NAD-dependent glycerol-3-phosphate dehydrogenase family.</text>
</comment>
<dbReference type="GO" id="GO:0141152">
    <property type="term" value="F:glycerol-3-phosphate dehydrogenase (NAD+) activity"/>
    <property type="evidence" value="ECO:0007669"/>
    <property type="project" value="UniProtKB-UniRule"/>
</dbReference>
<feature type="binding site" evidence="8">
    <location>
        <position position="158"/>
    </location>
    <ligand>
        <name>substrate</name>
    </ligand>
</feature>
<keyword evidence="15" id="KW-1185">Reference proteome</keyword>
<comment type="subcellular location">
    <subcellularLocation>
        <location evidence="5">Glycosome</location>
    </subcellularLocation>
</comment>
<feature type="binding site" evidence="9">
    <location>
        <position position="193"/>
    </location>
    <ligand>
        <name>NAD(+)</name>
        <dbReference type="ChEBI" id="CHEBI:57540"/>
    </ligand>
</feature>
<dbReference type="Gene3D" id="3.40.50.720">
    <property type="entry name" value="NAD(P)-binding Rossmann-like Domain"/>
    <property type="match status" value="1"/>
</dbReference>
<evidence type="ECO:0000256" key="10">
    <source>
        <dbReference type="RuleBase" id="RU000437"/>
    </source>
</evidence>
<protein>
    <recommendedName>
        <fullName evidence="11">Glycerol-3-phosphate dehydrogenase [NAD(+)]</fullName>
        <ecNumber evidence="11">1.1.1.8</ecNumber>
    </recommendedName>
</protein>
<dbReference type="PANTHER" id="PTHR11728:SF1">
    <property type="entry name" value="GLYCEROL-3-PHOSPHATE DEHYDROGENASE [NAD(+)] 2, CHLOROPLASTIC"/>
    <property type="match status" value="1"/>
</dbReference>
<dbReference type="PRINTS" id="PR00077">
    <property type="entry name" value="GPDHDRGNASE"/>
</dbReference>
<dbReference type="SUPFAM" id="SSF48179">
    <property type="entry name" value="6-phosphogluconate dehydrogenase C-terminal domain-like"/>
    <property type="match status" value="1"/>
</dbReference>
<dbReference type="InterPro" id="IPR036291">
    <property type="entry name" value="NAD(P)-bd_dom_sf"/>
</dbReference>
<dbReference type="NCBIfam" id="NF000940">
    <property type="entry name" value="PRK00094.1-2"/>
    <property type="match status" value="1"/>
</dbReference>
<comment type="caution">
    <text evidence="14">The sequence shown here is derived from an EMBL/GenBank/DDBJ whole genome shotgun (WGS) entry which is preliminary data.</text>
</comment>
<dbReference type="AlphaFoldDB" id="A0AA39QFG1"/>
<dbReference type="PIRSF" id="PIRSF000114">
    <property type="entry name" value="Glycerol-3-P_dh"/>
    <property type="match status" value="1"/>
</dbReference>
<reference evidence="14" key="1">
    <citation type="submission" date="2023-06" db="EMBL/GenBank/DDBJ databases">
        <authorList>
            <consortium name="Lawrence Berkeley National Laboratory"/>
            <person name="Ahrendt S."/>
            <person name="Sahu N."/>
            <person name="Indic B."/>
            <person name="Wong-Bajracharya J."/>
            <person name="Merenyi Z."/>
            <person name="Ke H.-M."/>
            <person name="Monk M."/>
            <person name="Kocsube S."/>
            <person name="Drula E."/>
            <person name="Lipzen A."/>
            <person name="Balint B."/>
            <person name="Henrissat B."/>
            <person name="Andreopoulos B."/>
            <person name="Martin F.M."/>
            <person name="Harder C.B."/>
            <person name="Rigling D."/>
            <person name="Ford K.L."/>
            <person name="Foster G.D."/>
            <person name="Pangilinan J."/>
            <person name="Papanicolaou A."/>
            <person name="Barry K."/>
            <person name="LaButti K."/>
            <person name="Viragh M."/>
            <person name="Koriabine M."/>
            <person name="Yan M."/>
            <person name="Riley R."/>
            <person name="Champramary S."/>
            <person name="Plett K.L."/>
            <person name="Tsai I.J."/>
            <person name="Slot J."/>
            <person name="Sipos G."/>
            <person name="Plett J."/>
            <person name="Nagy L.G."/>
            <person name="Grigoriev I.V."/>
        </authorList>
    </citation>
    <scope>NUCLEOTIDE SEQUENCE</scope>
    <source>
        <strain evidence="14">HWK02</strain>
    </source>
</reference>
<dbReference type="GO" id="GO:0020015">
    <property type="term" value="C:glycosome"/>
    <property type="evidence" value="ECO:0007669"/>
    <property type="project" value="UniProtKB-SubCell"/>
</dbReference>
<dbReference type="Proteomes" id="UP001175228">
    <property type="component" value="Unassembled WGS sequence"/>
</dbReference>
<keyword evidence="3 9" id="KW-0520">NAD</keyword>
<feature type="domain" description="Glycerol-3-phosphate dehydrogenase NAD-dependent C-terminal" evidence="13">
    <location>
        <begin position="233"/>
        <end position="373"/>
    </location>
</feature>
<evidence type="ECO:0000256" key="3">
    <source>
        <dbReference type="ARBA" id="ARBA00023027"/>
    </source>
</evidence>
<dbReference type="HAMAP" id="MF_00394">
    <property type="entry name" value="NAD_Glyc3P_dehydrog"/>
    <property type="match status" value="1"/>
</dbReference>
<evidence type="ECO:0000256" key="9">
    <source>
        <dbReference type="PIRSR" id="PIRSR000114-3"/>
    </source>
</evidence>
<feature type="domain" description="Glycerol-3-phosphate dehydrogenase NAD-dependent N-terminal" evidence="12">
    <location>
        <begin position="50"/>
        <end position="211"/>
    </location>
</feature>
<feature type="binding site" evidence="9">
    <location>
        <position position="133"/>
    </location>
    <ligand>
        <name>NAD(+)</name>
        <dbReference type="ChEBI" id="CHEBI:57540"/>
    </ligand>
</feature>
<evidence type="ECO:0000256" key="2">
    <source>
        <dbReference type="ARBA" id="ARBA00023002"/>
    </source>
</evidence>
<feature type="non-terminal residue" evidence="14">
    <location>
        <position position="1"/>
    </location>
</feature>
<evidence type="ECO:0000313" key="14">
    <source>
        <dbReference type="EMBL" id="KAK0500603.1"/>
    </source>
</evidence>
<dbReference type="InterPro" id="IPR006109">
    <property type="entry name" value="G3P_DH_NAD-dep_C"/>
</dbReference>
<dbReference type="Gene3D" id="1.10.1040.10">
    <property type="entry name" value="N-(1-d-carboxylethyl)-l-norvaline Dehydrogenase, domain 2"/>
    <property type="match status" value="1"/>
</dbReference>
<evidence type="ECO:0000259" key="12">
    <source>
        <dbReference type="Pfam" id="PF01210"/>
    </source>
</evidence>
<sequence length="409" mass="44699">MLLRTAFRVQIPRLSSYLRPSRRPLLRCSFSSFYYSSALMSKQQPEQGSKVLVLGAGNFGSCLADHLGDSDHEVFLWAREANVVKHFNEHHYNLEYLKDHKFSDNITAVGPEFPGKELINKMDVLLFAIPTQFLRENLTRLRPHLDPGNFPLLIFVNKGIEVGTHALTLEIIADSCGPEFAKAAAFISGPSFAKEIVRRQPTSVSVASFTEAEADKAANLFHQPHFRCYTGSDPIGIELSGALKNVYAIAAGAADGLGYENNTRAMMITRGLAEMTCIGTAYGASPLTFLGLAGVGDLFLTCSSSSSRNYTVGYRLGKGESLDTILNTLGSVAEGVSTTKGVKTVIDSLGVPAPIANSMYEVLFERKDIRTAVRELMELPPSRELELPPTCWWSCPSTNREAGITHQGL</sequence>
<dbReference type="InterPro" id="IPR013328">
    <property type="entry name" value="6PGD_dom2"/>
</dbReference>
<evidence type="ECO:0000256" key="1">
    <source>
        <dbReference type="ARBA" id="ARBA00011009"/>
    </source>
</evidence>
<dbReference type="FunFam" id="3.40.50.720:FF:000019">
    <property type="entry name" value="Glycerol-3-phosphate dehydrogenase [NAD(P)+]"/>
    <property type="match status" value="1"/>
</dbReference>
<dbReference type="EMBL" id="JAUEPU010000007">
    <property type="protein sequence ID" value="KAK0500603.1"/>
    <property type="molecule type" value="Genomic_DNA"/>
</dbReference>
<dbReference type="InterPro" id="IPR006168">
    <property type="entry name" value="G3P_DH_NAD-dep"/>
</dbReference>
<dbReference type="EC" id="1.1.1.8" evidence="11"/>
<name>A0AA39QFG1_9AGAR</name>
<keyword evidence="2 10" id="KW-0560">Oxidoreductase</keyword>
<evidence type="ECO:0000256" key="4">
    <source>
        <dbReference type="ARBA" id="ARBA00048683"/>
    </source>
</evidence>
<feature type="active site" description="Proton acceptor" evidence="7">
    <location>
        <position position="244"/>
    </location>
</feature>
<dbReference type="GO" id="GO:0005829">
    <property type="term" value="C:cytosol"/>
    <property type="evidence" value="ECO:0007669"/>
    <property type="project" value="TreeGrafter"/>
</dbReference>
<feature type="binding site" evidence="9">
    <location>
        <position position="308"/>
    </location>
    <ligand>
        <name>NAD(+)</name>
        <dbReference type="ChEBI" id="CHEBI:57540"/>
    </ligand>
</feature>
<dbReference type="FunFam" id="1.10.1040.10:FF:000001">
    <property type="entry name" value="Glycerol-3-phosphate dehydrogenase [NAD(P)+]"/>
    <property type="match status" value="1"/>
</dbReference>
<evidence type="ECO:0000256" key="5">
    <source>
        <dbReference type="ARBA" id="ARBA00060503"/>
    </source>
</evidence>
<gene>
    <name evidence="14" type="ORF">EDD18DRAFT_1145101</name>
</gene>
<dbReference type="Pfam" id="PF07479">
    <property type="entry name" value="NAD_Gly3P_dh_C"/>
    <property type="match status" value="1"/>
</dbReference>
<evidence type="ECO:0000256" key="6">
    <source>
        <dbReference type="ARBA" id="ARBA00084116"/>
    </source>
</evidence>
<dbReference type="InterPro" id="IPR011128">
    <property type="entry name" value="G3P_DH_NAD-dep_N"/>
</dbReference>